<name>A0A1N7J313_9GAMM</name>
<evidence type="ECO:0000256" key="2">
    <source>
        <dbReference type="ARBA" id="ARBA00023125"/>
    </source>
</evidence>
<proteinExistence type="predicted"/>
<keyword evidence="2 5" id="KW-0238">DNA-binding</keyword>
<evidence type="ECO:0000256" key="3">
    <source>
        <dbReference type="ARBA" id="ARBA00023163"/>
    </source>
</evidence>
<organism evidence="5 6">
    <name type="scientific">Thalassolituus maritimus</name>
    <dbReference type="NCBI Taxonomy" id="484498"/>
    <lineage>
        <taxon>Bacteria</taxon>
        <taxon>Pseudomonadati</taxon>
        <taxon>Pseudomonadota</taxon>
        <taxon>Gammaproteobacteria</taxon>
        <taxon>Oceanospirillales</taxon>
        <taxon>Oceanospirillaceae</taxon>
        <taxon>Thalassolituus</taxon>
    </lineage>
</organism>
<keyword evidence="1" id="KW-0805">Transcription regulation</keyword>
<evidence type="ECO:0000313" key="5">
    <source>
        <dbReference type="EMBL" id="SIS43743.1"/>
    </source>
</evidence>
<dbReference type="InterPro" id="IPR032687">
    <property type="entry name" value="AraC-type_N"/>
</dbReference>
<dbReference type="PANTHER" id="PTHR47894:SF1">
    <property type="entry name" value="HTH-TYPE TRANSCRIPTIONAL REGULATOR VQSM"/>
    <property type="match status" value="1"/>
</dbReference>
<evidence type="ECO:0000256" key="1">
    <source>
        <dbReference type="ARBA" id="ARBA00023015"/>
    </source>
</evidence>
<feature type="domain" description="HTH araC/xylS-type" evidence="4">
    <location>
        <begin position="241"/>
        <end position="338"/>
    </location>
</feature>
<dbReference type="InterPro" id="IPR018060">
    <property type="entry name" value="HTH_AraC"/>
</dbReference>
<keyword evidence="6" id="KW-1185">Reference proteome</keyword>
<accession>A0A1N7J313</accession>
<keyword evidence="3" id="KW-0804">Transcription</keyword>
<dbReference type="GO" id="GO:0005829">
    <property type="term" value="C:cytosol"/>
    <property type="evidence" value="ECO:0007669"/>
    <property type="project" value="TreeGrafter"/>
</dbReference>
<dbReference type="SUPFAM" id="SSF46689">
    <property type="entry name" value="Homeodomain-like"/>
    <property type="match status" value="1"/>
</dbReference>
<dbReference type="GO" id="GO:0003700">
    <property type="term" value="F:DNA-binding transcription factor activity"/>
    <property type="evidence" value="ECO:0007669"/>
    <property type="project" value="InterPro"/>
</dbReference>
<dbReference type="EMBL" id="FTOH01000001">
    <property type="protein sequence ID" value="SIS43743.1"/>
    <property type="molecule type" value="Genomic_DNA"/>
</dbReference>
<protein>
    <submittedName>
        <fullName evidence="5">AraC-type DNA-binding protein</fullName>
    </submittedName>
</protein>
<dbReference type="AlphaFoldDB" id="A0A1N7J313"/>
<dbReference type="OrthoDB" id="6816069at2"/>
<dbReference type="PROSITE" id="PS01124">
    <property type="entry name" value="HTH_ARAC_FAMILY_2"/>
    <property type="match status" value="1"/>
</dbReference>
<reference evidence="6" key="1">
    <citation type="submission" date="2017-01" db="EMBL/GenBank/DDBJ databases">
        <authorList>
            <person name="Varghese N."/>
            <person name="Submissions S."/>
        </authorList>
    </citation>
    <scope>NUCLEOTIDE SEQUENCE [LARGE SCALE GENOMIC DNA]</scope>
    <source>
        <strain evidence="6">DSM 24913</strain>
    </source>
</reference>
<dbReference type="InterPro" id="IPR009057">
    <property type="entry name" value="Homeodomain-like_sf"/>
</dbReference>
<dbReference type="Pfam" id="PF12625">
    <property type="entry name" value="Arabinose_bd"/>
    <property type="match status" value="1"/>
</dbReference>
<dbReference type="Gene3D" id="1.10.10.60">
    <property type="entry name" value="Homeodomain-like"/>
    <property type="match status" value="1"/>
</dbReference>
<dbReference type="RefSeq" id="WP_076513764.1">
    <property type="nucleotide sequence ID" value="NZ_FTOH01000001.1"/>
</dbReference>
<dbReference type="Proteomes" id="UP000185639">
    <property type="component" value="Unassembled WGS sequence"/>
</dbReference>
<dbReference type="PRINTS" id="PR00032">
    <property type="entry name" value="HTHARAC"/>
</dbReference>
<evidence type="ECO:0000313" key="6">
    <source>
        <dbReference type="Proteomes" id="UP000185639"/>
    </source>
</evidence>
<evidence type="ECO:0000259" key="4">
    <source>
        <dbReference type="PROSITE" id="PS01124"/>
    </source>
</evidence>
<dbReference type="InterPro" id="IPR020449">
    <property type="entry name" value="Tscrpt_reg_AraC-type_HTH"/>
</dbReference>
<dbReference type="STRING" id="484498.SAMN05421686_101304"/>
<sequence>MTTKTIGSGEHRLSSDYLILLGEMAFERGIPMSALLEGTGLPENLMFMPSVQIGHESALLLIDNFLEHVDLSAALEFGKRMTLSKHGALGYAAQYSATMEDAAGKVEQFIETRVQLFELRRETDKSSRHLYITTRIPDSRAGLFMVLAFLASVETICRTLVPAESRNARSMIQIACRGDLSTQDILPNCAVYTGAPINCLTWPRKALDGMLPFFDPKLADLAQQELTQAMTQVTETNTMAGKVREILNDHLAEMPTVEDVANMLFMSAATLNRKLKAEERSFQQIKDELRYSKAQRLLKDTTLSVDQIADQLGYSDASNFAKAFKNWSGASPSQYRQGSTG</sequence>
<dbReference type="PANTHER" id="PTHR47894">
    <property type="entry name" value="HTH-TYPE TRANSCRIPTIONAL REGULATOR GADX"/>
    <property type="match status" value="1"/>
</dbReference>
<gene>
    <name evidence="5" type="ORF">SAMN05421686_101304</name>
</gene>
<dbReference type="Pfam" id="PF12833">
    <property type="entry name" value="HTH_18"/>
    <property type="match status" value="1"/>
</dbReference>
<dbReference type="GO" id="GO:0000976">
    <property type="term" value="F:transcription cis-regulatory region binding"/>
    <property type="evidence" value="ECO:0007669"/>
    <property type="project" value="TreeGrafter"/>
</dbReference>
<dbReference type="SMART" id="SM00342">
    <property type="entry name" value="HTH_ARAC"/>
    <property type="match status" value="1"/>
</dbReference>